<evidence type="ECO:0000313" key="2">
    <source>
        <dbReference type="EMBL" id="MDW4571311.1"/>
    </source>
</evidence>
<feature type="transmembrane region" description="Helical" evidence="1">
    <location>
        <begin position="153"/>
        <end position="170"/>
    </location>
</feature>
<dbReference type="EMBL" id="JAWQEV010000001">
    <property type="protein sequence ID" value="MDW4571311.1"/>
    <property type="molecule type" value="Genomic_DNA"/>
</dbReference>
<evidence type="ECO:0000256" key="1">
    <source>
        <dbReference type="SAM" id="Phobius"/>
    </source>
</evidence>
<feature type="transmembrane region" description="Helical" evidence="1">
    <location>
        <begin position="117"/>
        <end position="141"/>
    </location>
</feature>
<dbReference type="Proteomes" id="UP001283109">
    <property type="component" value="Unassembled WGS sequence"/>
</dbReference>
<keyword evidence="3" id="KW-1185">Reference proteome</keyword>
<gene>
    <name evidence="2" type="ORF">R8Z58_00795</name>
</gene>
<protein>
    <submittedName>
        <fullName evidence="2">Uncharacterized protein</fullName>
    </submittedName>
</protein>
<feature type="transmembrane region" description="Helical" evidence="1">
    <location>
        <begin position="48"/>
        <end position="70"/>
    </location>
</feature>
<keyword evidence="1" id="KW-0812">Transmembrane</keyword>
<feature type="transmembrane region" description="Helical" evidence="1">
    <location>
        <begin position="202"/>
        <end position="224"/>
    </location>
</feature>
<organism evidence="2 3">
    <name type="scientific">Microbacterium arthrosphaerae</name>
    <dbReference type="NCBI Taxonomy" id="792652"/>
    <lineage>
        <taxon>Bacteria</taxon>
        <taxon>Bacillati</taxon>
        <taxon>Actinomycetota</taxon>
        <taxon>Actinomycetes</taxon>
        <taxon>Micrococcales</taxon>
        <taxon>Microbacteriaceae</taxon>
        <taxon>Microbacterium</taxon>
    </lineage>
</organism>
<feature type="transmembrane region" description="Helical" evidence="1">
    <location>
        <begin position="82"/>
        <end position="105"/>
    </location>
</feature>
<sequence length="237" mass="24585">MNITDPSTCGPVPGVPGSVADDAPLDPAAMLALVDDQRRSVERQMAGFVPYIVTAWGVAWLVGFGALWLIEGLAPAFSLPASIAFSIFGVCIVGAIVVSAVFGARSGRGLRGNPGEAFTGIVYGCAWWIGSIAIVGLGQGLHANGMSADLAEIYYPVAFVSFAGIMYVLAAAIWRAVPMLVVGVWTVVVAVAAPFFGVPTQYLVLALGGGLGFLALGVASFVHLARLRGRVRRAAHR</sequence>
<name>A0ABU4GW72_9MICO</name>
<evidence type="ECO:0000313" key="3">
    <source>
        <dbReference type="Proteomes" id="UP001283109"/>
    </source>
</evidence>
<dbReference type="RefSeq" id="WP_318351858.1">
    <property type="nucleotide sequence ID" value="NZ_JAWQEV010000001.1"/>
</dbReference>
<keyword evidence="1" id="KW-0472">Membrane</keyword>
<accession>A0ABU4GW72</accession>
<proteinExistence type="predicted"/>
<keyword evidence="1" id="KW-1133">Transmembrane helix</keyword>
<reference evidence="2 3" key="1">
    <citation type="submission" date="2023-11" db="EMBL/GenBank/DDBJ databases">
        <title>Draft genome sequence of Microbacterium arthrosphaerae JCM 30492.</title>
        <authorList>
            <person name="Zhang G."/>
            <person name="Ding Y."/>
        </authorList>
    </citation>
    <scope>NUCLEOTIDE SEQUENCE [LARGE SCALE GENOMIC DNA]</scope>
    <source>
        <strain evidence="2 3">JCM 30492</strain>
    </source>
</reference>
<comment type="caution">
    <text evidence="2">The sequence shown here is derived from an EMBL/GenBank/DDBJ whole genome shotgun (WGS) entry which is preliminary data.</text>
</comment>
<feature type="transmembrane region" description="Helical" evidence="1">
    <location>
        <begin position="177"/>
        <end position="196"/>
    </location>
</feature>